<dbReference type="STRING" id="460265.Mnod_3283"/>
<dbReference type="HOGENOM" id="CLU_2955276_0_0_5"/>
<protein>
    <submittedName>
        <fullName evidence="1">Uncharacterized protein</fullName>
    </submittedName>
</protein>
<keyword evidence="2" id="KW-1185">Reference proteome</keyword>
<proteinExistence type="predicted"/>
<evidence type="ECO:0000313" key="1">
    <source>
        <dbReference type="EMBL" id="ACL58206.1"/>
    </source>
</evidence>
<accession>B8IL18</accession>
<gene>
    <name evidence="1" type="ordered locus">Mnod_3283</name>
</gene>
<dbReference type="Proteomes" id="UP000008207">
    <property type="component" value="Chromosome"/>
</dbReference>
<reference evidence="1 2" key="1">
    <citation type="submission" date="2009-01" db="EMBL/GenBank/DDBJ databases">
        <title>Complete sequence of chromosome of Methylobacterium nodulans ORS 2060.</title>
        <authorList>
            <consortium name="US DOE Joint Genome Institute"/>
            <person name="Lucas S."/>
            <person name="Copeland A."/>
            <person name="Lapidus A."/>
            <person name="Glavina del Rio T."/>
            <person name="Dalin E."/>
            <person name="Tice H."/>
            <person name="Bruce D."/>
            <person name="Goodwin L."/>
            <person name="Pitluck S."/>
            <person name="Sims D."/>
            <person name="Brettin T."/>
            <person name="Detter J.C."/>
            <person name="Han C."/>
            <person name="Larimer F."/>
            <person name="Land M."/>
            <person name="Hauser L."/>
            <person name="Kyrpides N."/>
            <person name="Ivanova N."/>
            <person name="Marx C.J."/>
            <person name="Richardson P."/>
        </authorList>
    </citation>
    <scope>NUCLEOTIDE SEQUENCE [LARGE SCALE GENOMIC DNA]</scope>
    <source>
        <strain evidence="2">LMG 21967 / CNCM I-2342 / ORS 2060</strain>
    </source>
</reference>
<dbReference type="KEGG" id="mno:Mnod_3283"/>
<organism evidence="1 2">
    <name type="scientific">Methylobacterium nodulans (strain LMG 21967 / CNCM I-2342 / ORS 2060)</name>
    <dbReference type="NCBI Taxonomy" id="460265"/>
    <lineage>
        <taxon>Bacteria</taxon>
        <taxon>Pseudomonadati</taxon>
        <taxon>Pseudomonadota</taxon>
        <taxon>Alphaproteobacteria</taxon>
        <taxon>Hyphomicrobiales</taxon>
        <taxon>Methylobacteriaceae</taxon>
        <taxon>Methylobacterium</taxon>
    </lineage>
</organism>
<dbReference type="EMBL" id="CP001349">
    <property type="protein sequence ID" value="ACL58206.1"/>
    <property type="molecule type" value="Genomic_DNA"/>
</dbReference>
<sequence>MQVDLRRILAEPGRCRRLVDRILASGEQFHGNFAKLTHAPDRRFVVIGEGTHAAIMETE</sequence>
<name>B8IL18_METNO</name>
<dbReference type="AlphaFoldDB" id="B8IL18"/>
<evidence type="ECO:0000313" key="2">
    <source>
        <dbReference type="Proteomes" id="UP000008207"/>
    </source>
</evidence>